<gene>
    <name evidence="2" type="primary">yabQ</name>
    <name evidence="2" type="ORF">ET464_14605</name>
</gene>
<name>A0A4P6F2Z4_9BACL</name>
<evidence type="ECO:0000313" key="2">
    <source>
        <dbReference type="EMBL" id="QAY68529.1"/>
    </source>
</evidence>
<evidence type="ECO:0000313" key="3">
    <source>
        <dbReference type="Proteomes" id="UP000293568"/>
    </source>
</evidence>
<keyword evidence="1" id="KW-0472">Membrane</keyword>
<accession>A0A4P6F2Z4</accession>
<keyword evidence="1" id="KW-0812">Transmembrane</keyword>
<dbReference type="OrthoDB" id="1653819at2"/>
<feature type="transmembrane region" description="Helical" evidence="1">
    <location>
        <begin position="64"/>
        <end position="83"/>
    </location>
</feature>
<proteinExistence type="predicted"/>
<feature type="transmembrane region" description="Helical" evidence="1">
    <location>
        <begin position="36"/>
        <end position="57"/>
    </location>
</feature>
<dbReference type="NCBIfam" id="TIGR02893">
    <property type="entry name" value="spore_yabQ"/>
    <property type="match status" value="1"/>
</dbReference>
<reference evidence="2 3" key="1">
    <citation type="submission" date="2019-01" db="EMBL/GenBank/DDBJ databases">
        <title>Genome sequencing of strain FW100M-2.</title>
        <authorList>
            <person name="Heo J."/>
            <person name="Kim S.-J."/>
            <person name="Kim J.-S."/>
            <person name="Hong S.-B."/>
            <person name="Kwon S.-W."/>
        </authorList>
    </citation>
    <scope>NUCLEOTIDE SEQUENCE [LARGE SCALE GENOMIC DNA]</scope>
    <source>
        <strain evidence="2 3">FW100M-2</strain>
    </source>
</reference>
<dbReference type="EMBL" id="CP035492">
    <property type="protein sequence ID" value="QAY68529.1"/>
    <property type="molecule type" value="Genomic_DNA"/>
</dbReference>
<dbReference type="AlphaFoldDB" id="A0A4P6F2Z4"/>
<evidence type="ECO:0000256" key="1">
    <source>
        <dbReference type="SAM" id="Phobius"/>
    </source>
</evidence>
<feature type="transmembrane region" description="Helical" evidence="1">
    <location>
        <begin position="118"/>
        <end position="139"/>
    </location>
</feature>
<organism evidence="2 3">
    <name type="scientific">Paenibacillus protaetiae</name>
    <dbReference type="NCBI Taxonomy" id="2509456"/>
    <lineage>
        <taxon>Bacteria</taxon>
        <taxon>Bacillati</taxon>
        <taxon>Bacillota</taxon>
        <taxon>Bacilli</taxon>
        <taxon>Bacillales</taxon>
        <taxon>Paenibacillaceae</taxon>
        <taxon>Paenibacillus</taxon>
    </lineage>
</organism>
<dbReference type="Pfam" id="PF09578">
    <property type="entry name" value="Spore_YabQ"/>
    <property type="match status" value="1"/>
</dbReference>
<protein>
    <submittedName>
        <fullName evidence="2">Spore cortex biosynthesis protein YabQ</fullName>
    </submittedName>
</protein>
<sequence length="203" mass="23219">MQWWTMALMLLSGLGMGAVFDSYRVVSTELKFPKWWLPFLDLAYWIAAALIVFRVLYASNNGEVRIYVFLGLFVGVLVYYFLLSKAVSAIVRWLIEAVRTLIRLLLKTLEWTIVKPLLLLYKLARVILGFATAITIFLLKLVVQLLRPFWLLAKWIVGPIARPLIKRAGPYASRLQLASRAKGLAAKAGSLWNRWFKRSKGSD</sequence>
<dbReference type="KEGG" id="pprt:ET464_14605"/>
<dbReference type="Proteomes" id="UP000293568">
    <property type="component" value="Chromosome"/>
</dbReference>
<keyword evidence="3" id="KW-1185">Reference proteome</keyword>
<keyword evidence="1" id="KW-1133">Transmembrane helix</keyword>
<dbReference type="InterPro" id="IPR019074">
    <property type="entry name" value="YabQ"/>
</dbReference>